<accession>A0A2K1LAM7</accession>
<dbReference type="EMBL" id="ABEU02000001">
    <property type="protein sequence ID" value="PNR63084.1"/>
    <property type="molecule type" value="Genomic_DNA"/>
</dbReference>
<dbReference type="Proteomes" id="UP000006727">
    <property type="component" value="Chromosome 1"/>
</dbReference>
<keyword evidence="3" id="KW-1185">Reference proteome</keyword>
<dbReference type="AlphaFoldDB" id="A0A2K1LAM7"/>
<organism evidence="1">
    <name type="scientific">Physcomitrium patens</name>
    <name type="common">Spreading-leaved earth moss</name>
    <name type="synonym">Physcomitrella patens</name>
    <dbReference type="NCBI Taxonomy" id="3218"/>
    <lineage>
        <taxon>Eukaryota</taxon>
        <taxon>Viridiplantae</taxon>
        <taxon>Streptophyta</taxon>
        <taxon>Embryophyta</taxon>
        <taxon>Bryophyta</taxon>
        <taxon>Bryophytina</taxon>
        <taxon>Bryopsida</taxon>
        <taxon>Funariidae</taxon>
        <taxon>Funariales</taxon>
        <taxon>Funariaceae</taxon>
        <taxon>Physcomitrium</taxon>
    </lineage>
</organism>
<dbReference type="Gramene" id="Pp3c1_32779V3.1">
    <property type="protein sequence ID" value="Pp3c1_32779V3.1"/>
    <property type="gene ID" value="Pp3c1_32779"/>
</dbReference>
<proteinExistence type="predicted"/>
<evidence type="ECO:0000313" key="1">
    <source>
        <dbReference type="EMBL" id="PNR63084.1"/>
    </source>
</evidence>
<reference evidence="1 3" key="2">
    <citation type="journal article" date="2018" name="Plant J.">
        <title>The Physcomitrella patens chromosome-scale assembly reveals moss genome structure and evolution.</title>
        <authorList>
            <person name="Lang D."/>
            <person name="Ullrich K.K."/>
            <person name="Murat F."/>
            <person name="Fuchs J."/>
            <person name="Jenkins J."/>
            <person name="Haas F.B."/>
            <person name="Piednoel M."/>
            <person name="Gundlach H."/>
            <person name="Van Bel M."/>
            <person name="Meyberg R."/>
            <person name="Vives C."/>
            <person name="Morata J."/>
            <person name="Symeonidi A."/>
            <person name="Hiss M."/>
            <person name="Muchero W."/>
            <person name="Kamisugi Y."/>
            <person name="Saleh O."/>
            <person name="Blanc G."/>
            <person name="Decker E.L."/>
            <person name="van Gessel N."/>
            <person name="Grimwood J."/>
            <person name="Hayes R.D."/>
            <person name="Graham S.W."/>
            <person name="Gunter L.E."/>
            <person name="McDaniel S.F."/>
            <person name="Hoernstein S.N.W."/>
            <person name="Larsson A."/>
            <person name="Li F.W."/>
            <person name="Perroud P.F."/>
            <person name="Phillips J."/>
            <person name="Ranjan P."/>
            <person name="Rokshar D.S."/>
            <person name="Rothfels C.J."/>
            <person name="Schneider L."/>
            <person name="Shu S."/>
            <person name="Stevenson D.W."/>
            <person name="Thummler F."/>
            <person name="Tillich M."/>
            <person name="Villarreal Aguilar J.C."/>
            <person name="Widiez T."/>
            <person name="Wong G.K."/>
            <person name="Wymore A."/>
            <person name="Zhang Y."/>
            <person name="Zimmer A.D."/>
            <person name="Quatrano R.S."/>
            <person name="Mayer K.F.X."/>
            <person name="Goodstein D."/>
            <person name="Casacuberta J.M."/>
            <person name="Vandepoele K."/>
            <person name="Reski R."/>
            <person name="Cuming A.C."/>
            <person name="Tuskan G.A."/>
            <person name="Maumus F."/>
            <person name="Salse J."/>
            <person name="Schmutz J."/>
            <person name="Rensing S.A."/>
        </authorList>
    </citation>
    <scope>NUCLEOTIDE SEQUENCE [LARGE SCALE GENOMIC DNA]</scope>
    <source>
        <strain evidence="2 3">cv. Gransden 2004</strain>
    </source>
</reference>
<reference evidence="2" key="3">
    <citation type="submission" date="2020-12" db="UniProtKB">
        <authorList>
            <consortium name="EnsemblPlants"/>
        </authorList>
    </citation>
    <scope>IDENTIFICATION</scope>
</reference>
<protein>
    <submittedName>
        <fullName evidence="1 2">Uncharacterized protein</fullName>
    </submittedName>
</protein>
<gene>
    <name evidence="1" type="ORF">PHYPA_001509</name>
</gene>
<dbReference type="InParanoid" id="A0A2K1LAM7"/>
<sequence>MSQLAPTYYGIVPIPLDFRISTLLESHSCSISTGRLSTCSPKIVTDYHRLSWSFCFAPFSLFHSQWHEQFRFVSVRWFHLFRFRFRHRIIPAHVSGSVNVQQFISTQHKLQ</sequence>
<evidence type="ECO:0000313" key="3">
    <source>
        <dbReference type="Proteomes" id="UP000006727"/>
    </source>
</evidence>
<dbReference type="EnsemblPlants" id="Pp3c1_32779V3.1">
    <property type="protein sequence ID" value="Pp3c1_32779V3.1"/>
    <property type="gene ID" value="Pp3c1_32779"/>
</dbReference>
<reference evidence="1 3" key="1">
    <citation type="journal article" date="2008" name="Science">
        <title>The Physcomitrella genome reveals evolutionary insights into the conquest of land by plants.</title>
        <authorList>
            <person name="Rensing S."/>
            <person name="Lang D."/>
            <person name="Zimmer A."/>
            <person name="Terry A."/>
            <person name="Salamov A."/>
            <person name="Shapiro H."/>
            <person name="Nishiyama T."/>
            <person name="Perroud P.-F."/>
            <person name="Lindquist E."/>
            <person name="Kamisugi Y."/>
            <person name="Tanahashi T."/>
            <person name="Sakakibara K."/>
            <person name="Fujita T."/>
            <person name="Oishi K."/>
            <person name="Shin-I T."/>
            <person name="Kuroki Y."/>
            <person name="Toyoda A."/>
            <person name="Suzuki Y."/>
            <person name="Hashimoto A."/>
            <person name="Yamaguchi K."/>
            <person name="Sugano A."/>
            <person name="Kohara Y."/>
            <person name="Fujiyama A."/>
            <person name="Anterola A."/>
            <person name="Aoki S."/>
            <person name="Ashton N."/>
            <person name="Barbazuk W.B."/>
            <person name="Barker E."/>
            <person name="Bennetzen J."/>
            <person name="Bezanilla M."/>
            <person name="Blankenship R."/>
            <person name="Cho S.H."/>
            <person name="Dutcher S."/>
            <person name="Estelle M."/>
            <person name="Fawcett J.A."/>
            <person name="Gundlach H."/>
            <person name="Hanada K."/>
            <person name="Heyl A."/>
            <person name="Hicks K.A."/>
            <person name="Hugh J."/>
            <person name="Lohr M."/>
            <person name="Mayer K."/>
            <person name="Melkozernov A."/>
            <person name="Murata T."/>
            <person name="Nelson D."/>
            <person name="Pils B."/>
            <person name="Prigge M."/>
            <person name="Reiss B."/>
            <person name="Renner T."/>
            <person name="Rombauts S."/>
            <person name="Rushton P."/>
            <person name="Sanderfoot A."/>
            <person name="Schween G."/>
            <person name="Shiu S.-H."/>
            <person name="Stueber K."/>
            <person name="Theodoulou F.L."/>
            <person name="Tu H."/>
            <person name="Van de Peer Y."/>
            <person name="Verrier P.J."/>
            <person name="Waters E."/>
            <person name="Wood A."/>
            <person name="Yang L."/>
            <person name="Cove D."/>
            <person name="Cuming A."/>
            <person name="Hasebe M."/>
            <person name="Lucas S."/>
            <person name="Mishler D.B."/>
            <person name="Reski R."/>
            <person name="Grigoriev I."/>
            <person name="Quatrano R.S."/>
            <person name="Boore J.L."/>
        </authorList>
    </citation>
    <scope>NUCLEOTIDE SEQUENCE [LARGE SCALE GENOMIC DNA]</scope>
    <source>
        <strain evidence="2 3">cv. Gransden 2004</strain>
    </source>
</reference>
<name>A0A2K1LAM7_PHYPA</name>
<evidence type="ECO:0000313" key="2">
    <source>
        <dbReference type="EnsemblPlants" id="Pp3c1_32779V3.1"/>
    </source>
</evidence>